<accession>U4KW24</accession>
<name>U4KW24_PYROM</name>
<proteinExistence type="predicted"/>
<sequence length="90" mass="10105">MPLGNFTTGWFLCFWCGKERSSASGSSSSVTFSTLLLRLCLRQKPRTTLRIFNSLDAGDLDSSFFFGFFIDTIDLPSFEPWTPPSSSSWC</sequence>
<dbReference type="Proteomes" id="UP000018144">
    <property type="component" value="Unassembled WGS sequence"/>
</dbReference>
<evidence type="ECO:0000313" key="2">
    <source>
        <dbReference type="Proteomes" id="UP000018144"/>
    </source>
</evidence>
<dbReference type="EMBL" id="HF935239">
    <property type="protein sequence ID" value="CCX05241.1"/>
    <property type="molecule type" value="Genomic_DNA"/>
</dbReference>
<keyword evidence="2" id="KW-1185">Reference proteome</keyword>
<dbReference type="AlphaFoldDB" id="U4KW24"/>
<organism evidence="1 2">
    <name type="scientific">Pyronema omphalodes (strain CBS 100304)</name>
    <name type="common">Pyronema confluens</name>
    <dbReference type="NCBI Taxonomy" id="1076935"/>
    <lineage>
        <taxon>Eukaryota</taxon>
        <taxon>Fungi</taxon>
        <taxon>Dikarya</taxon>
        <taxon>Ascomycota</taxon>
        <taxon>Pezizomycotina</taxon>
        <taxon>Pezizomycetes</taxon>
        <taxon>Pezizales</taxon>
        <taxon>Pyronemataceae</taxon>
        <taxon>Pyronema</taxon>
    </lineage>
</organism>
<reference evidence="1 2" key="1">
    <citation type="journal article" date="2013" name="PLoS Genet.">
        <title>The genome and development-dependent transcriptomes of Pyronema confluens: a window into fungal evolution.</title>
        <authorList>
            <person name="Traeger S."/>
            <person name="Altegoer F."/>
            <person name="Freitag M."/>
            <person name="Gabaldon T."/>
            <person name="Kempken F."/>
            <person name="Kumar A."/>
            <person name="Marcet-Houben M."/>
            <person name="Poggeler S."/>
            <person name="Stajich J.E."/>
            <person name="Nowrousian M."/>
        </authorList>
    </citation>
    <scope>NUCLEOTIDE SEQUENCE [LARGE SCALE GENOMIC DNA]</scope>
    <source>
        <strain evidence="2">CBS 100304</strain>
        <tissue evidence="1">Vegetative mycelium</tissue>
    </source>
</reference>
<protein>
    <submittedName>
        <fullName evidence="1">Uncharacterized protein</fullName>
    </submittedName>
</protein>
<evidence type="ECO:0000313" key="1">
    <source>
        <dbReference type="EMBL" id="CCX05241.1"/>
    </source>
</evidence>
<gene>
    <name evidence="1" type="ORF">PCON_04828</name>
</gene>